<keyword evidence="1" id="KW-1133">Transmembrane helix</keyword>
<accession>A0ABP5BVC6</accession>
<keyword evidence="1" id="KW-0812">Transmembrane</keyword>
<keyword evidence="1" id="KW-0472">Membrane</keyword>
<dbReference type="EMBL" id="BAAANN010000007">
    <property type="protein sequence ID" value="GAA1953262.1"/>
    <property type="molecule type" value="Genomic_DNA"/>
</dbReference>
<feature type="transmembrane region" description="Helical" evidence="1">
    <location>
        <begin position="6"/>
        <end position="31"/>
    </location>
</feature>
<dbReference type="Proteomes" id="UP001501116">
    <property type="component" value="Unassembled WGS sequence"/>
</dbReference>
<evidence type="ECO:0000256" key="1">
    <source>
        <dbReference type="SAM" id="Phobius"/>
    </source>
</evidence>
<proteinExistence type="predicted"/>
<evidence type="ECO:0000313" key="3">
    <source>
        <dbReference type="Proteomes" id="UP001501116"/>
    </source>
</evidence>
<sequence>MFSTIMTWIGAMLGVTILLATAVGAFALDLFDEKRERSAPRETEPTAPQGH</sequence>
<reference evidence="3" key="1">
    <citation type="journal article" date="2019" name="Int. J. Syst. Evol. Microbiol.">
        <title>The Global Catalogue of Microorganisms (GCM) 10K type strain sequencing project: providing services to taxonomists for standard genome sequencing and annotation.</title>
        <authorList>
            <consortium name="The Broad Institute Genomics Platform"/>
            <consortium name="The Broad Institute Genome Sequencing Center for Infectious Disease"/>
            <person name="Wu L."/>
            <person name="Ma J."/>
        </authorList>
    </citation>
    <scope>NUCLEOTIDE SEQUENCE [LARGE SCALE GENOMIC DNA]</scope>
    <source>
        <strain evidence="3">JCM 14545</strain>
    </source>
</reference>
<organism evidence="2 3">
    <name type="scientific">Amycolatopsis minnesotensis</name>
    <dbReference type="NCBI Taxonomy" id="337894"/>
    <lineage>
        <taxon>Bacteria</taxon>
        <taxon>Bacillati</taxon>
        <taxon>Actinomycetota</taxon>
        <taxon>Actinomycetes</taxon>
        <taxon>Pseudonocardiales</taxon>
        <taxon>Pseudonocardiaceae</taxon>
        <taxon>Amycolatopsis</taxon>
    </lineage>
</organism>
<name>A0ABP5BVC6_9PSEU</name>
<gene>
    <name evidence="2" type="ORF">GCM10009754_23080</name>
</gene>
<keyword evidence="3" id="KW-1185">Reference proteome</keyword>
<protein>
    <submittedName>
        <fullName evidence="2">Uncharacterized protein</fullName>
    </submittedName>
</protein>
<evidence type="ECO:0000313" key="2">
    <source>
        <dbReference type="EMBL" id="GAA1953262.1"/>
    </source>
</evidence>
<comment type="caution">
    <text evidence="2">The sequence shown here is derived from an EMBL/GenBank/DDBJ whole genome shotgun (WGS) entry which is preliminary data.</text>
</comment>
<dbReference type="RefSeq" id="WP_215548472.1">
    <property type="nucleotide sequence ID" value="NZ_BAAANN010000007.1"/>
</dbReference>